<protein>
    <submittedName>
        <fullName evidence="1">Uncharacterized protein</fullName>
    </submittedName>
</protein>
<comment type="caution">
    <text evidence="1">The sequence shown here is derived from an EMBL/GenBank/DDBJ whole genome shotgun (WGS) entry which is preliminary data.</text>
</comment>
<proteinExistence type="predicted"/>
<name>A0ACB8C0P7_9AGAM</name>
<sequence>MPPRALPKAYQILVKTHQLTIFLTASQSATIASLKEEVLSALSSDVNEVEDVPQVSSLDEFELCRAVKDKGKITTQYETLDGSQPVKGVLSNWEVIYLQFRDEAGNLLPVEVSQPSLLDDDEEETRPRAQATPSLDSPVGKGKRKAHPE</sequence>
<dbReference type="Proteomes" id="UP000790709">
    <property type="component" value="Unassembled WGS sequence"/>
</dbReference>
<gene>
    <name evidence="1" type="ORF">BV22DRAFT_1077247</name>
</gene>
<dbReference type="EMBL" id="MU266327">
    <property type="protein sequence ID" value="KAH7931324.1"/>
    <property type="molecule type" value="Genomic_DNA"/>
</dbReference>
<accession>A0ACB8C0P7</accession>
<evidence type="ECO:0000313" key="2">
    <source>
        <dbReference type="Proteomes" id="UP000790709"/>
    </source>
</evidence>
<evidence type="ECO:0000313" key="1">
    <source>
        <dbReference type="EMBL" id="KAH7931324.1"/>
    </source>
</evidence>
<keyword evidence="2" id="KW-1185">Reference proteome</keyword>
<organism evidence="1 2">
    <name type="scientific">Leucogyrophana mollusca</name>
    <dbReference type="NCBI Taxonomy" id="85980"/>
    <lineage>
        <taxon>Eukaryota</taxon>
        <taxon>Fungi</taxon>
        <taxon>Dikarya</taxon>
        <taxon>Basidiomycota</taxon>
        <taxon>Agaricomycotina</taxon>
        <taxon>Agaricomycetes</taxon>
        <taxon>Agaricomycetidae</taxon>
        <taxon>Boletales</taxon>
        <taxon>Boletales incertae sedis</taxon>
        <taxon>Leucogyrophana</taxon>
    </lineage>
</organism>
<reference evidence="1" key="1">
    <citation type="journal article" date="2021" name="New Phytol.">
        <title>Evolutionary innovations through gain and loss of genes in the ectomycorrhizal Boletales.</title>
        <authorList>
            <person name="Wu G."/>
            <person name="Miyauchi S."/>
            <person name="Morin E."/>
            <person name="Kuo A."/>
            <person name="Drula E."/>
            <person name="Varga T."/>
            <person name="Kohler A."/>
            <person name="Feng B."/>
            <person name="Cao Y."/>
            <person name="Lipzen A."/>
            <person name="Daum C."/>
            <person name="Hundley H."/>
            <person name="Pangilinan J."/>
            <person name="Johnson J."/>
            <person name="Barry K."/>
            <person name="LaButti K."/>
            <person name="Ng V."/>
            <person name="Ahrendt S."/>
            <person name="Min B."/>
            <person name="Choi I.G."/>
            <person name="Park H."/>
            <person name="Plett J.M."/>
            <person name="Magnuson J."/>
            <person name="Spatafora J.W."/>
            <person name="Nagy L.G."/>
            <person name="Henrissat B."/>
            <person name="Grigoriev I.V."/>
            <person name="Yang Z.L."/>
            <person name="Xu J."/>
            <person name="Martin F.M."/>
        </authorList>
    </citation>
    <scope>NUCLEOTIDE SEQUENCE</scope>
    <source>
        <strain evidence="1">KUC20120723A-06</strain>
    </source>
</reference>